<feature type="binding site" evidence="3">
    <location>
        <position position="222"/>
    </location>
    <ligand>
        <name>a divalent metal cation</name>
        <dbReference type="ChEBI" id="CHEBI:60240"/>
        <label>1</label>
    </ligand>
</feature>
<evidence type="ECO:0000313" key="4">
    <source>
        <dbReference type="EMBL" id="HGB35573.1"/>
    </source>
</evidence>
<dbReference type="AlphaFoldDB" id="A0A7V3KMQ4"/>
<dbReference type="FunFam" id="3.20.20.140:FF:000005">
    <property type="entry name" value="TatD family hydrolase"/>
    <property type="match status" value="1"/>
</dbReference>
<accession>A0A7V3KMQ4</accession>
<evidence type="ECO:0000256" key="2">
    <source>
        <dbReference type="ARBA" id="ARBA00022801"/>
    </source>
</evidence>
<feature type="binding site" evidence="3">
    <location>
        <position position="16"/>
    </location>
    <ligand>
        <name>a divalent metal cation</name>
        <dbReference type="ChEBI" id="CHEBI:60240"/>
        <label>1</label>
    </ligand>
</feature>
<dbReference type="PIRSF" id="PIRSF005902">
    <property type="entry name" value="DNase_TatD"/>
    <property type="match status" value="1"/>
</dbReference>
<dbReference type="Gene3D" id="3.20.20.140">
    <property type="entry name" value="Metal-dependent hydrolases"/>
    <property type="match status" value="1"/>
</dbReference>
<dbReference type="SUPFAM" id="SSF51556">
    <property type="entry name" value="Metallo-dependent hydrolases"/>
    <property type="match status" value="1"/>
</dbReference>
<dbReference type="PANTHER" id="PTHR46124:SF3">
    <property type="entry name" value="HYDROLASE"/>
    <property type="match status" value="1"/>
</dbReference>
<feature type="binding site" evidence="3">
    <location>
        <position position="172"/>
    </location>
    <ligand>
        <name>a divalent metal cation</name>
        <dbReference type="ChEBI" id="CHEBI:60240"/>
        <label>2</label>
    </ligand>
</feature>
<dbReference type="GO" id="GO:0046872">
    <property type="term" value="F:metal ion binding"/>
    <property type="evidence" value="ECO:0007669"/>
    <property type="project" value="UniProtKB-KW"/>
</dbReference>
<dbReference type="EMBL" id="DTGD01000065">
    <property type="protein sequence ID" value="HGB35573.1"/>
    <property type="molecule type" value="Genomic_DNA"/>
</dbReference>
<keyword evidence="1 3" id="KW-0479">Metal-binding</keyword>
<dbReference type="Pfam" id="PF01026">
    <property type="entry name" value="TatD_DNase"/>
    <property type="match status" value="1"/>
</dbReference>
<dbReference type="InterPro" id="IPR018228">
    <property type="entry name" value="DNase_TatD-rel_CS"/>
</dbReference>
<comment type="caution">
    <text evidence="4">The sequence shown here is derived from an EMBL/GenBank/DDBJ whole genome shotgun (WGS) entry which is preliminary data.</text>
</comment>
<feature type="binding site" evidence="3">
    <location>
        <position position="102"/>
    </location>
    <ligand>
        <name>a divalent metal cation</name>
        <dbReference type="ChEBI" id="CHEBI:60240"/>
        <label>1</label>
    </ligand>
</feature>
<feature type="binding site" evidence="3">
    <location>
        <position position="18"/>
    </location>
    <ligand>
        <name>a divalent metal cation</name>
        <dbReference type="ChEBI" id="CHEBI:60240"/>
        <label>1</label>
    </ligand>
</feature>
<reference evidence="4" key="1">
    <citation type="journal article" date="2020" name="mSystems">
        <title>Genome- and Community-Level Interaction Insights into Carbon Utilization and Element Cycling Functions of Hydrothermarchaeota in Hydrothermal Sediment.</title>
        <authorList>
            <person name="Zhou Z."/>
            <person name="Liu Y."/>
            <person name="Xu W."/>
            <person name="Pan J."/>
            <person name="Luo Z.H."/>
            <person name="Li M."/>
        </authorList>
    </citation>
    <scope>NUCLEOTIDE SEQUENCE [LARGE SCALE GENOMIC DNA]</scope>
    <source>
        <strain evidence="4">SpSt-754</strain>
    </source>
</reference>
<dbReference type="InterPro" id="IPR032466">
    <property type="entry name" value="Metal_Hydrolase"/>
</dbReference>
<keyword evidence="2" id="KW-0378">Hydrolase</keyword>
<dbReference type="GO" id="GO:0005829">
    <property type="term" value="C:cytosol"/>
    <property type="evidence" value="ECO:0007669"/>
    <property type="project" value="TreeGrafter"/>
</dbReference>
<name>A0A7V3KMQ4_UNCW3</name>
<dbReference type="CDD" id="cd01310">
    <property type="entry name" value="TatD_DNAse"/>
    <property type="match status" value="1"/>
</dbReference>
<dbReference type="GO" id="GO:0016788">
    <property type="term" value="F:hydrolase activity, acting on ester bonds"/>
    <property type="evidence" value="ECO:0007669"/>
    <property type="project" value="InterPro"/>
</dbReference>
<organism evidence="4">
    <name type="scientific">candidate division WOR-3 bacterium</name>
    <dbReference type="NCBI Taxonomy" id="2052148"/>
    <lineage>
        <taxon>Bacteria</taxon>
        <taxon>Bacteria division WOR-3</taxon>
    </lineage>
</organism>
<evidence type="ECO:0000256" key="1">
    <source>
        <dbReference type="ARBA" id="ARBA00022723"/>
    </source>
</evidence>
<feature type="binding site" evidence="3">
    <location>
        <position position="147"/>
    </location>
    <ligand>
        <name>a divalent metal cation</name>
        <dbReference type="ChEBI" id="CHEBI:60240"/>
        <label>2</label>
    </ligand>
</feature>
<evidence type="ECO:0000256" key="3">
    <source>
        <dbReference type="PIRSR" id="PIRSR005902-1"/>
    </source>
</evidence>
<proteinExistence type="predicted"/>
<protein>
    <submittedName>
        <fullName evidence="4">TatD family deoxyribonuclease</fullName>
    </submittedName>
</protein>
<dbReference type="PANTHER" id="PTHR46124">
    <property type="entry name" value="D-AMINOACYL-TRNA DEACYLASE"/>
    <property type="match status" value="1"/>
</dbReference>
<gene>
    <name evidence="4" type="ORF">ENV38_01535</name>
</gene>
<sequence length="274" mass="30406">MTARKSEKKGHFIDAHIHAEPYAPEEWPHVLQRAQEAGLVRIVVSGMDLNTSLLALTIASSSSILLASVGLHPWLAARGLPENLVNRLESFTEDSNVVAIGEVGLDLVDNCAGTTFFDQPALFDLQVEAFRLQIRLAISHHLPLIIHARGAYPQVISVLREERAERARGLVHNFDGSPQEAEALWELGFYVSFGGAITYPEALQLHDTVRSIPLRQILLETDSPYMPLYKQASKNNEPANVIRIAHKLAELKGVSLEEVAEATYCNFLELFPKK</sequence>
<dbReference type="PROSITE" id="PS01091">
    <property type="entry name" value="TATD_3"/>
    <property type="match status" value="1"/>
</dbReference>
<dbReference type="InterPro" id="IPR001130">
    <property type="entry name" value="TatD-like"/>
</dbReference>